<sequence>MATLQGEEVKVAFGGVDSLCAKRHIMLEDMKKDFEGGQEADKLDGGGGSKSGGSLASGTLGLEWKRYKLLCVIGRWRRWSTRCDGVGRGVNEDEDFLPEAVSDLFGKRVLFEISVDADNIKGKRSQYVVRLATDDREMVEEFTDLPPKSNPVLMLESADDISSGSVGFTATPLSKRKSEQDDDSCLEDQHFVNKKLSQKKLKGE</sequence>
<feature type="compositionally biased region" description="Polar residues" evidence="1">
    <location>
        <begin position="162"/>
        <end position="172"/>
    </location>
</feature>
<proteinExistence type="predicted"/>
<reference evidence="2" key="1">
    <citation type="submission" date="2019-12" db="EMBL/GenBank/DDBJ databases">
        <title>Genome sequencing and annotation of Brassica cretica.</title>
        <authorList>
            <person name="Studholme D.J."/>
            <person name="Sarris P."/>
        </authorList>
    </citation>
    <scope>NUCLEOTIDE SEQUENCE</scope>
    <source>
        <strain evidence="2">PFS-109/04</strain>
        <tissue evidence="2">Leaf</tissue>
    </source>
</reference>
<gene>
    <name evidence="2" type="ORF">F2Q69_00005026</name>
</gene>
<dbReference type="EMBL" id="QGKX02001521">
    <property type="protein sequence ID" value="KAF3507049.1"/>
    <property type="molecule type" value="Genomic_DNA"/>
</dbReference>
<comment type="caution">
    <text evidence="2">The sequence shown here is derived from an EMBL/GenBank/DDBJ whole genome shotgun (WGS) entry which is preliminary data.</text>
</comment>
<protein>
    <submittedName>
        <fullName evidence="2">Uncharacterized protein</fullName>
    </submittedName>
</protein>
<organism evidence="2 3">
    <name type="scientific">Brassica cretica</name>
    <name type="common">Mustard</name>
    <dbReference type="NCBI Taxonomy" id="69181"/>
    <lineage>
        <taxon>Eukaryota</taxon>
        <taxon>Viridiplantae</taxon>
        <taxon>Streptophyta</taxon>
        <taxon>Embryophyta</taxon>
        <taxon>Tracheophyta</taxon>
        <taxon>Spermatophyta</taxon>
        <taxon>Magnoliopsida</taxon>
        <taxon>eudicotyledons</taxon>
        <taxon>Gunneridae</taxon>
        <taxon>Pentapetalae</taxon>
        <taxon>rosids</taxon>
        <taxon>malvids</taxon>
        <taxon>Brassicales</taxon>
        <taxon>Brassicaceae</taxon>
        <taxon>Brassiceae</taxon>
        <taxon>Brassica</taxon>
    </lineage>
</organism>
<evidence type="ECO:0000313" key="3">
    <source>
        <dbReference type="Proteomes" id="UP000712600"/>
    </source>
</evidence>
<accession>A0A8S9NU10</accession>
<evidence type="ECO:0000313" key="2">
    <source>
        <dbReference type="EMBL" id="KAF3507049.1"/>
    </source>
</evidence>
<dbReference type="AlphaFoldDB" id="A0A8S9NU10"/>
<evidence type="ECO:0000256" key="1">
    <source>
        <dbReference type="SAM" id="MobiDB-lite"/>
    </source>
</evidence>
<feature type="region of interest" description="Disordered" evidence="1">
    <location>
        <begin position="162"/>
        <end position="189"/>
    </location>
</feature>
<dbReference type="Proteomes" id="UP000712600">
    <property type="component" value="Unassembled WGS sequence"/>
</dbReference>
<name>A0A8S9NU10_BRACR</name>